<dbReference type="Pfam" id="PF17802">
    <property type="entry name" value="SpaA"/>
    <property type="match status" value="1"/>
</dbReference>
<reference evidence="6 7" key="1">
    <citation type="submission" date="2020-06" db="EMBL/GenBank/DDBJ databases">
        <title>Lactobacillus rhamnosus QC,genome.</title>
        <authorList>
            <person name="Yi H."/>
            <person name="Jin M."/>
        </authorList>
    </citation>
    <scope>NUCLEOTIDE SEQUENCE [LARGE SCALE GENOMIC DNA]</scope>
    <source>
        <strain evidence="6 7">QC</strain>
    </source>
</reference>
<evidence type="ECO:0000256" key="2">
    <source>
        <dbReference type="SAM" id="Phobius"/>
    </source>
</evidence>
<organism evidence="6 7">
    <name type="scientific">Lacticaseibacillus rhamnosus</name>
    <name type="common">Lactobacillus rhamnosus</name>
    <dbReference type="NCBI Taxonomy" id="47715"/>
    <lineage>
        <taxon>Bacteria</taxon>
        <taxon>Bacillati</taxon>
        <taxon>Bacillota</taxon>
        <taxon>Bacilli</taxon>
        <taxon>Lactobacillales</taxon>
        <taxon>Lactobacillaceae</taxon>
        <taxon>Lacticaseibacillus</taxon>
    </lineage>
</organism>
<feature type="domain" description="Gram-positive pilin subunit D1 N-terminal" evidence="4">
    <location>
        <begin position="31"/>
        <end position="216"/>
    </location>
</feature>
<protein>
    <submittedName>
        <fullName evidence="6">Pilus assembly protein</fullName>
    </submittedName>
</protein>
<evidence type="ECO:0000259" key="5">
    <source>
        <dbReference type="Pfam" id="PF17802"/>
    </source>
</evidence>
<dbReference type="Pfam" id="PF16555">
    <property type="entry name" value="GramPos_pilinD1"/>
    <property type="match status" value="1"/>
</dbReference>
<dbReference type="Proteomes" id="UP000542889">
    <property type="component" value="Unassembled WGS sequence"/>
</dbReference>
<keyword evidence="2" id="KW-0812">Transmembrane</keyword>
<accession>A0A7Y7QHT5</accession>
<gene>
    <name evidence="6" type="ORF">HWN39_08565</name>
</gene>
<feature type="chain" id="PRO_5030520201" evidence="3">
    <location>
        <begin position="29"/>
        <end position="451"/>
    </location>
</feature>
<sequence length="451" mass="50719">MRRFYWWLAPLLLLIGIVLGNTPHWVHAADQTAEIVVHKRIYRDIRQPEDVWYENDGHRIDPNNPDKDGYKLLSKTSGLNGANFEVYDASSLLKPNMTPEAIRALVDRYQNMTRKQALKFARANLKLAGQGNKGIGLMNTKTDLTLGEDGISRITVSVDQQAPTKAYLMIEVAPDPSTELNVDLERKSSPMLVVFPVTDPISGNPLQTIHLYPKNVGYVRDPYFFKFGVHPDGTSKRLAGAIFAIYRIENGKKLYLDMSPVTDLRNKWVSTTDPLHDDRVNKFVSDQDGLVNTGERFLPAGEYFFEELQGVPGYEVDAKSRAIKIEIPDSWEDEDGNRRFVLIDGQPMQENFGGVVTPEMISSGYPRVYNYADKQAPTTGDQTAGPSTTQLGNHGQDTNGTGTHTPKRQSGYLPAMSDWRNLRFVLLGSLLLLLATYFFIKNKKARHHACK</sequence>
<feature type="region of interest" description="Disordered" evidence="1">
    <location>
        <begin position="375"/>
        <end position="409"/>
    </location>
</feature>
<feature type="transmembrane region" description="Helical" evidence="2">
    <location>
        <begin position="422"/>
        <end position="440"/>
    </location>
</feature>
<evidence type="ECO:0000259" key="4">
    <source>
        <dbReference type="Pfam" id="PF16555"/>
    </source>
</evidence>
<keyword evidence="2" id="KW-1133">Transmembrane helix</keyword>
<name>A0A7Y7QHT5_LACRH</name>
<dbReference type="InterPro" id="IPR013783">
    <property type="entry name" value="Ig-like_fold"/>
</dbReference>
<dbReference type="InterPro" id="IPR032364">
    <property type="entry name" value="GramPos_pilinD1_N"/>
</dbReference>
<evidence type="ECO:0000313" key="7">
    <source>
        <dbReference type="Proteomes" id="UP000542889"/>
    </source>
</evidence>
<keyword evidence="3" id="KW-0732">Signal</keyword>
<dbReference type="InterPro" id="IPR041033">
    <property type="entry name" value="SpaA_PFL_dom_1"/>
</dbReference>
<evidence type="ECO:0000313" key="6">
    <source>
        <dbReference type="EMBL" id="NVO88558.1"/>
    </source>
</evidence>
<feature type="domain" description="SpaA-like prealbumin fold" evidence="5">
    <location>
        <begin position="234"/>
        <end position="327"/>
    </location>
</feature>
<dbReference type="AlphaFoldDB" id="A0A7Y7QHT5"/>
<comment type="caution">
    <text evidence="6">The sequence shown here is derived from an EMBL/GenBank/DDBJ whole genome shotgun (WGS) entry which is preliminary data.</text>
</comment>
<dbReference type="RefSeq" id="WP_176818179.1">
    <property type="nucleotide sequence ID" value="NZ_JABXWP010000011.1"/>
</dbReference>
<dbReference type="EMBL" id="JABXWP010000011">
    <property type="protein sequence ID" value="NVO88558.1"/>
    <property type="molecule type" value="Genomic_DNA"/>
</dbReference>
<feature type="signal peptide" evidence="3">
    <location>
        <begin position="1"/>
        <end position="28"/>
    </location>
</feature>
<proteinExistence type="predicted"/>
<evidence type="ECO:0000256" key="3">
    <source>
        <dbReference type="SAM" id="SignalP"/>
    </source>
</evidence>
<keyword evidence="2" id="KW-0472">Membrane</keyword>
<evidence type="ECO:0000256" key="1">
    <source>
        <dbReference type="SAM" id="MobiDB-lite"/>
    </source>
</evidence>
<feature type="compositionally biased region" description="Polar residues" evidence="1">
    <location>
        <begin position="376"/>
        <end position="404"/>
    </location>
</feature>
<dbReference type="Gene3D" id="2.60.40.10">
    <property type="entry name" value="Immunoglobulins"/>
    <property type="match status" value="2"/>
</dbReference>